<keyword evidence="9 10" id="KW-0472">Membrane</keyword>
<organism evidence="12 13">
    <name type="scientific">Glossina palpalis gambiensis</name>
    <dbReference type="NCBI Taxonomy" id="67801"/>
    <lineage>
        <taxon>Eukaryota</taxon>
        <taxon>Metazoa</taxon>
        <taxon>Ecdysozoa</taxon>
        <taxon>Arthropoda</taxon>
        <taxon>Hexapoda</taxon>
        <taxon>Insecta</taxon>
        <taxon>Pterygota</taxon>
        <taxon>Neoptera</taxon>
        <taxon>Endopterygota</taxon>
        <taxon>Diptera</taxon>
        <taxon>Brachycera</taxon>
        <taxon>Muscomorpha</taxon>
        <taxon>Hippoboscoidea</taxon>
        <taxon>Glossinidae</taxon>
        <taxon>Glossina</taxon>
    </lineage>
</organism>
<dbReference type="EnsemblMetazoa" id="GPPI022277-RA">
    <property type="protein sequence ID" value="GPPI022277-PA"/>
    <property type="gene ID" value="GPPI022277"/>
</dbReference>
<dbReference type="Gene3D" id="1.50.40.10">
    <property type="entry name" value="Mitochondrial carrier domain"/>
    <property type="match status" value="2"/>
</dbReference>
<proteinExistence type="inferred from homology"/>
<evidence type="ECO:0000256" key="11">
    <source>
        <dbReference type="SAM" id="Phobius"/>
    </source>
</evidence>
<accession>A0A1B0B8H0</accession>
<comment type="subcellular location">
    <subcellularLocation>
        <location evidence="1">Mitochondrion inner membrane</location>
        <topology evidence="1">Multi-pass membrane protein</topology>
    </subcellularLocation>
</comment>
<name>A0A1B0B8H0_9MUSC</name>
<evidence type="ECO:0000256" key="2">
    <source>
        <dbReference type="ARBA" id="ARBA00006375"/>
    </source>
</evidence>
<evidence type="ECO:0000313" key="12">
    <source>
        <dbReference type="EnsemblMetazoa" id="GPPI022277-PA"/>
    </source>
</evidence>
<dbReference type="InterPro" id="IPR045315">
    <property type="entry name" value="Mtm1-like"/>
</dbReference>
<protein>
    <recommendedName>
        <fullName evidence="14">Solute carrier family 25 member 40</fullName>
    </recommendedName>
</protein>
<evidence type="ECO:0000256" key="10">
    <source>
        <dbReference type="PROSITE-ProRule" id="PRU00282"/>
    </source>
</evidence>
<keyword evidence="6" id="KW-0999">Mitochondrion inner membrane</keyword>
<feature type="transmembrane region" description="Helical" evidence="11">
    <location>
        <begin position="35"/>
        <end position="54"/>
    </location>
</feature>
<dbReference type="EMBL" id="JXJN01009934">
    <property type="status" value="NOT_ANNOTATED_CDS"/>
    <property type="molecule type" value="Genomic_DNA"/>
</dbReference>
<keyword evidence="13" id="KW-1185">Reference proteome</keyword>
<dbReference type="GO" id="GO:0005743">
    <property type="term" value="C:mitochondrial inner membrane"/>
    <property type="evidence" value="ECO:0007669"/>
    <property type="project" value="UniProtKB-SubCell"/>
</dbReference>
<evidence type="ECO:0000256" key="9">
    <source>
        <dbReference type="ARBA" id="ARBA00023136"/>
    </source>
</evidence>
<evidence type="ECO:0000313" key="13">
    <source>
        <dbReference type="Proteomes" id="UP000092460"/>
    </source>
</evidence>
<feature type="repeat" description="Solcar" evidence="10">
    <location>
        <begin position="541"/>
        <end position="638"/>
    </location>
</feature>
<dbReference type="PANTHER" id="PTHR45760">
    <property type="entry name" value="FI19922P1-RELATED"/>
    <property type="match status" value="1"/>
</dbReference>
<feature type="repeat" description="Solcar" evidence="10">
    <location>
        <begin position="313"/>
        <end position="430"/>
    </location>
</feature>
<dbReference type="AlphaFoldDB" id="A0A1B0B8H0"/>
<keyword evidence="3" id="KW-0813">Transport</keyword>
<reference evidence="12" key="2">
    <citation type="submission" date="2020-05" db="UniProtKB">
        <authorList>
            <consortium name="EnsemblMetazoa"/>
        </authorList>
    </citation>
    <scope>IDENTIFICATION</scope>
    <source>
        <strain evidence="12">IAEA</strain>
    </source>
</reference>
<dbReference type="STRING" id="67801.A0A1B0B8H0"/>
<comment type="similarity">
    <text evidence="2">Belongs to the mitochondrial carrier (TC 2.A.29) family.</text>
</comment>
<feature type="transmembrane region" description="Helical" evidence="11">
    <location>
        <begin position="12"/>
        <end position="29"/>
    </location>
</feature>
<keyword evidence="7 11" id="KW-1133">Transmembrane helix</keyword>
<dbReference type="Proteomes" id="UP000092460">
    <property type="component" value="Unassembled WGS sequence"/>
</dbReference>
<sequence>MNDPAFKIGPLYQMASAFTGAVVTAVISVKGFWSGLGPTLLLALPTTIVYFLTYEELKKELLKLTHHIHDRYMIDASFFVPLASSMPARCLAATASTPFEMVRIKMQSGQMSYRQLGETLKEIIDTRGIVGLWHGLPPLIMRDVPFSAIYWTTYETIKSQFPEYRSKFLFSFISGGISGMLAATLTTPFDVVTTHVQLEIGEKVVQKAKTIESLSIARRLNELYRNRGMKGIFSGLSIRLYKVVPACAIMISVFECGNRYFYNYDRHKSEAAEVTNQPALSNTKLVNLQNTELGGIKSRKKPKLLLDDPRFRIRPLQQVVSACTGAMITAIFMTPLDVIKTRMQAQQTQLSNKCFLYCNGLMDHLCPCDSKSPFIGLKPQQHLNGTIDAFIKISRAEGISSLWSGLSPTLVSALPSTIIYFVAYEQFKARYMEFHYTYLAEVKGSPMGRDVPFLIPLLSGVTARICAVTVVSPVELIRTKMQSEKMTYAQMNSAVRNVIQTQGIWGLWRGLPPTILRDVPFSGIYWTCYEKIKSHFNVKEPSFGFSFLAGFISGSLAATFTTPFDVIKTHEQIEFGEKVIFAEKPEKQVPSRTISQRLSSIYAVSGMRGIFAGLGPRLFKVAPACAIMISTFEYSKSFFYHYNVNQYNDQLLSANKLTNKNEV</sequence>
<keyword evidence="5" id="KW-0677">Repeat</keyword>
<feature type="repeat" description="Solcar" evidence="10">
    <location>
        <begin position="451"/>
        <end position="535"/>
    </location>
</feature>
<dbReference type="InterPro" id="IPR023395">
    <property type="entry name" value="MCP_dom_sf"/>
</dbReference>
<dbReference type="PANTHER" id="PTHR45760:SF2">
    <property type="entry name" value="FI19922P1-RELATED"/>
    <property type="match status" value="1"/>
</dbReference>
<dbReference type="SUPFAM" id="SSF103506">
    <property type="entry name" value="Mitochondrial carrier"/>
    <property type="match status" value="2"/>
</dbReference>
<feature type="repeat" description="Solcar" evidence="10">
    <location>
        <begin position="166"/>
        <end position="260"/>
    </location>
</feature>
<evidence type="ECO:0000256" key="3">
    <source>
        <dbReference type="ARBA" id="ARBA00022448"/>
    </source>
</evidence>
<evidence type="ECO:0000256" key="8">
    <source>
        <dbReference type="ARBA" id="ARBA00023128"/>
    </source>
</evidence>
<evidence type="ECO:0000256" key="6">
    <source>
        <dbReference type="ARBA" id="ARBA00022792"/>
    </source>
</evidence>
<dbReference type="InterPro" id="IPR018108">
    <property type="entry name" value="MCP_transmembrane"/>
</dbReference>
<dbReference type="VEuPathDB" id="VectorBase:GPPI022277"/>
<reference evidence="13" key="1">
    <citation type="submission" date="2015-01" db="EMBL/GenBank/DDBJ databases">
        <authorList>
            <person name="Aksoy S."/>
            <person name="Warren W."/>
            <person name="Wilson R.K."/>
        </authorList>
    </citation>
    <scope>NUCLEOTIDE SEQUENCE [LARGE SCALE GENOMIC DNA]</scope>
    <source>
        <strain evidence="13">IAEA</strain>
    </source>
</reference>
<keyword evidence="4 10" id="KW-0812">Transmembrane</keyword>
<keyword evidence="8" id="KW-0496">Mitochondrion</keyword>
<dbReference type="GO" id="GO:1990542">
    <property type="term" value="P:mitochondrial transmembrane transport"/>
    <property type="evidence" value="ECO:0007669"/>
    <property type="project" value="InterPro"/>
</dbReference>
<evidence type="ECO:0000256" key="4">
    <source>
        <dbReference type="ARBA" id="ARBA00022692"/>
    </source>
</evidence>
<feature type="repeat" description="Solcar" evidence="10">
    <location>
        <begin position="76"/>
        <end position="160"/>
    </location>
</feature>
<dbReference type="Pfam" id="PF00153">
    <property type="entry name" value="Mito_carr"/>
    <property type="match status" value="6"/>
</dbReference>
<evidence type="ECO:0000256" key="1">
    <source>
        <dbReference type="ARBA" id="ARBA00004448"/>
    </source>
</evidence>
<evidence type="ECO:0000256" key="7">
    <source>
        <dbReference type="ARBA" id="ARBA00022989"/>
    </source>
</evidence>
<dbReference type="PROSITE" id="PS50920">
    <property type="entry name" value="SOLCAR"/>
    <property type="match status" value="5"/>
</dbReference>
<evidence type="ECO:0008006" key="14">
    <source>
        <dbReference type="Google" id="ProtNLM"/>
    </source>
</evidence>
<evidence type="ECO:0000256" key="5">
    <source>
        <dbReference type="ARBA" id="ARBA00022737"/>
    </source>
</evidence>